<sequence length="94" mass="10755">MSQQQNDEMPSSGLTLEEGKFYRNRLGEVVEVRLARPGNEFCFEQVNDLPFRYRADGSYADNETESIVAFDLIEEIAPMPWSEIRAKLRPGPNS</sequence>
<evidence type="ECO:0000313" key="1">
    <source>
        <dbReference type="EMBL" id="ALL68581.1"/>
    </source>
</evidence>
<gene>
    <name evidence="1" type="ORF">K788_00001975</name>
</gene>
<dbReference type="AlphaFoldDB" id="A0A0N7JV94"/>
<dbReference type="Proteomes" id="UP000019146">
    <property type="component" value="Chromosome 2"/>
</dbReference>
<name>A0A0N7JV94_9BURK</name>
<dbReference type="RefSeq" id="WP_035997936.1">
    <property type="nucleotide sequence ID" value="NZ_CP012747.1"/>
</dbReference>
<proteinExistence type="predicted"/>
<organism evidence="1 2">
    <name type="scientific">Paraburkholderia caribensis MBA4</name>
    <dbReference type="NCBI Taxonomy" id="1323664"/>
    <lineage>
        <taxon>Bacteria</taxon>
        <taxon>Pseudomonadati</taxon>
        <taxon>Pseudomonadota</taxon>
        <taxon>Betaproteobacteria</taxon>
        <taxon>Burkholderiales</taxon>
        <taxon>Burkholderiaceae</taxon>
        <taxon>Paraburkholderia</taxon>
    </lineage>
</organism>
<accession>A0A0N7JV94</accession>
<dbReference type="KEGG" id="bcai:K788_00001975"/>
<reference evidence="1 2" key="1">
    <citation type="journal article" date="2014" name="Genome Announc.">
        <title>Draft Genome Sequence of the Haloacid-Degrading Burkholderia caribensis Strain MBA4.</title>
        <authorList>
            <person name="Pan Y."/>
            <person name="Kong K.F."/>
            <person name="Tsang J.S."/>
        </authorList>
    </citation>
    <scope>NUCLEOTIDE SEQUENCE [LARGE SCALE GENOMIC DNA]</scope>
    <source>
        <strain evidence="1 2">MBA4</strain>
    </source>
</reference>
<dbReference type="EMBL" id="CP012747">
    <property type="protein sequence ID" value="ALL68581.1"/>
    <property type="molecule type" value="Genomic_DNA"/>
</dbReference>
<protein>
    <submittedName>
        <fullName evidence="1">Uncharacterized protein</fullName>
    </submittedName>
</protein>
<dbReference type="GeneID" id="69975268"/>
<evidence type="ECO:0000313" key="2">
    <source>
        <dbReference type="Proteomes" id="UP000019146"/>
    </source>
</evidence>